<evidence type="ECO:0000313" key="2">
    <source>
        <dbReference type="Proteomes" id="UP000191171"/>
    </source>
</evidence>
<feature type="non-terminal residue" evidence="1">
    <location>
        <position position="1"/>
    </location>
</feature>
<evidence type="ECO:0000313" key="1">
    <source>
        <dbReference type="EMBL" id="OOL59333.1"/>
    </source>
</evidence>
<comment type="caution">
    <text evidence="1">The sequence shown here is derived from an EMBL/GenBank/DDBJ whole genome shotgun (WGS) entry which is preliminary data.</text>
</comment>
<sequence length="75" mass="8889">ELTITTRLSLLHSRQKLPSYLHWLSLRTFQQIVLSLRMNVPVTPLVQRYASFYNGFFFSQQVVVKKPLHLVLKNF</sequence>
<accession>A0A1S8IW95</accession>
<dbReference type="EMBL" id="MVGJ01001153">
    <property type="protein sequence ID" value="OOL59333.1"/>
    <property type="molecule type" value="Genomic_DNA"/>
</dbReference>
<reference evidence="1 2" key="1">
    <citation type="submission" date="2017-02" db="EMBL/GenBank/DDBJ databases">
        <title>Clonality and virulence of isolates of VRE in Hematopoietic Stem Cell Transplanted (HSCT) patients.</title>
        <authorList>
            <person name="Marchi A.P."/>
            <person name="Martins R.C."/>
            <person name="Marie S.K."/>
            <person name="Levin A.S."/>
            <person name="Costa S.F."/>
        </authorList>
    </citation>
    <scope>NUCLEOTIDE SEQUENCE [LARGE SCALE GENOMIC DNA]</scope>
    <source>
        <strain evidence="1 2">LIM1759</strain>
    </source>
</reference>
<protein>
    <submittedName>
        <fullName evidence="1">Uncharacterized protein</fullName>
    </submittedName>
</protein>
<proteinExistence type="predicted"/>
<dbReference type="AlphaFoldDB" id="A0A1S8IW95"/>
<organism evidence="1 2">
    <name type="scientific">Enterococcus faecium</name>
    <name type="common">Streptococcus faecium</name>
    <dbReference type="NCBI Taxonomy" id="1352"/>
    <lineage>
        <taxon>Bacteria</taxon>
        <taxon>Bacillati</taxon>
        <taxon>Bacillota</taxon>
        <taxon>Bacilli</taxon>
        <taxon>Lactobacillales</taxon>
        <taxon>Enterococcaceae</taxon>
        <taxon>Enterococcus</taxon>
    </lineage>
</organism>
<name>A0A1S8IW95_ENTFC</name>
<gene>
    <name evidence="1" type="ORF">B1P95_21535</name>
</gene>
<dbReference type="Proteomes" id="UP000191171">
    <property type="component" value="Unassembled WGS sequence"/>
</dbReference>